<dbReference type="SUPFAM" id="SSF53756">
    <property type="entry name" value="UDP-Glycosyltransferase/glycogen phosphorylase"/>
    <property type="match status" value="1"/>
</dbReference>
<dbReference type="Pfam" id="PF01075">
    <property type="entry name" value="Glyco_transf_9"/>
    <property type="match status" value="1"/>
</dbReference>
<evidence type="ECO:0000313" key="1">
    <source>
        <dbReference type="EMBL" id="OYQ18920.1"/>
    </source>
</evidence>
<dbReference type="GO" id="GO:0016757">
    <property type="term" value="F:glycosyltransferase activity"/>
    <property type="evidence" value="ECO:0007669"/>
    <property type="project" value="InterPro"/>
</dbReference>
<dbReference type="Proteomes" id="UP000216361">
    <property type="component" value="Unassembled WGS sequence"/>
</dbReference>
<dbReference type="AlphaFoldDB" id="A0A255XRP3"/>
<evidence type="ECO:0000313" key="2">
    <source>
        <dbReference type="Proteomes" id="UP000216361"/>
    </source>
</evidence>
<dbReference type="EMBL" id="NOXS01000032">
    <property type="protein sequence ID" value="OYQ18920.1"/>
    <property type="molecule type" value="Genomic_DNA"/>
</dbReference>
<keyword evidence="2" id="KW-1185">Reference proteome</keyword>
<comment type="caution">
    <text evidence="1">The sequence shown here is derived from an EMBL/GenBank/DDBJ whole genome shotgun (WGS) entry which is preliminary data.</text>
</comment>
<sequence length="102" mass="11409">MVDLAPTFTDFADTAAAIQALDLVITVDTSVAHLAGALGKPVWILLPFVPDWRWMLNRSDSPWYPSARLFRQPRRGDWASVLKEVKQALVEFRDQRAANSAA</sequence>
<protein>
    <recommendedName>
        <fullName evidence="3">Glycosyltransferase</fullName>
    </recommendedName>
</protein>
<dbReference type="Gene3D" id="3.40.50.2000">
    <property type="entry name" value="Glycogen Phosphorylase B"/>
    <property type="match status" value="1"/>
</dbReference>
<evidence type="ECO:0008006" key="3">
    <source>
        <dbReference type="Google" id="ProtNLM"/>
    </source>
</evidence>
<accession>A0A255XRP3</accession>
<organism evidence="1 2">
    <name type="scientific">Elstera cyanobacteriorum</name>
    <dbReference type="NCBI Taxonomy" id="2022747"/>
    <lineage>
        <taxon>Bacteria</taxon>
        <taxon>Pseudomonadati</taxon>
        <taxon>Pseudomonadota</taxon>
        <taxon>Alphaproteobacteria</taxon>
        <taxon>Rhodospirillales</taxon>
        <taxon>Rhodospirillaceae</taxon>
        <taxon>Elstera</taxon>
    </lineage>
</organism>
<name>A0A255XRP3_9PROT</name>
<gene>
    <name evidence="1" type="ORF">CHR90_11780</name>
</gene>
<reference evidence="1 2" key="1">
    <citation type="submission" date="2017-07" db="EMBL/GenBank/DDBJ databases">
        <title>Elstera cyanobacteriorum sp. nov., a novel bacterium isolated from cyanobacterial aggregates in a eutrophic lake.</title>
        <authorList>
            <person name="Cai H."/>
        </authorList>
    </citation>
    <scope>NUCLEOTIDE SEQUENCE [LARGE SCALE GENOMIC DNA]</scope>
    <source>
        <strain evidence="1 2">TH019</strain>
    </source>
</reference>
<proteinExistence type="predicted"/>
<dbReference type="InterPro" id="IPR002201">
    <property type="entry name" value="Glyco_trans_9"/>
</dbReference>